<dbReference type="PANTHER" id="PTHR12694:SF8">
    <property type="entry name" value="TRANSCRIPTION INITIATION FACTOR IIA SUBUNIT 1"/>
    <property type="match status" value="1"/>
</dbReference>
<evidence type="ECO:0000256" key="3">
    <source>
        <dbReference type="ARBA" id="ARBA00023163"/>
    </source>
</evidence>
<organism evidence="6 7">
    <name type="scientific">Ensete ventricosum</name>
    <name type="common">Abyssinian banana</name>
    <name type="synonym">Musa ensete</name>
    <dbReference type="NCBI Taxonomy" id="4639"/>
    <lineage>
        <taxon>Eukaryota</taxon>
        <taxon>Viridiplantae</taxon>
        <taxon>Streptophyta</taxon>
        <taxon>Embryophyta</taxon>
        <taxon>Tracheophyta</taxon>
        <taxon>Spermatophyta</taxon>
        <taxon>Magnoliopsida</taxon>
        <taxon>Liliopsida</taxon>
        <taxon>Zingiberales</taxon>
        <taxon>Musaceae</taxon>
        <taxon>Ensete</taxon>
    </lineage>
</organism>
<evidence type="ECO:0000256" key="1">
    <source>
        <dbReference type="ARBA" id="ARBA00004123"/>
    </source>
</evidence>
<dbReference type="SUPFAM" id="SSF47396">
    <property type="entry name" value="Transcription factor IIA (TFIIA), alpha-helical domain"/>
    <property type="match status" value="1"/>
</dbReference>
<name>A0A427AST6_ENSVE</name>
<feature type="region of interest" description="Disordered" evidence="5">
    <location>
        <begin position="136"/>
        <end position="158"/>
    </location>
</feature>
<keyword evidence="4" id="KW-0539">Nucleus</keyword>
<gene>
    <name evidence="6" type="ORF">B296_00013107</name>
</gene>
<dbReference type="GO" id="GO:0005672">
    <property type="term" value="C:transcription factor TFIIA complex"/>
    <property type="evidence" value="ECO:0007669"/>
    <property type="project" value="InterPro"/>
</dbReference>
<sequence>MASNVSAVYIHVLDDVINKVRDEFINYGVGEGVLNELQALWEMKMRQCGAISGNIERSALPKNAPPITPVHDLNVPYEGPAEEYETPTAEMLFPPLMMKGVRSLIEGLLVNTRLRLVAVDFERHRPLPGGISLAVASKKKKEKEEEEEGESHDTLPSNDEAAARLLLRRVLHRRLETSAAFVFAERHR</sequence>
<comment type="caution">
    <text evidence="6">The sequence shown here is derived from an EMBL/GenBank/DDBJ whole genome shotgun (WGS) entry which is preliminary data.</text>
</comment>
<evidence type="ECO:0000313" key="6">
    <source>
        <dbReference type="EMBL" id="RRT79207.1"/>
    </source>
</evidence>
<reference evidence="6 7" key="1">
    <citation type="journal article" date="2014" name="Agronomy (Basel)">
        <title>A Draft Genome Sequence for Ensete ventricosum, the Drought-Tolerant Tree Against Hunger.</title>
        <authorList>
            <person name="Harrison J."/>
            <person name="Moore K.A."/>
            <person name="Paszkiewicz K."/>
            <person name="Jones T."/>
            <person name="Grant M."/>
            <person name="Ambacheew D."/>
            <person name="Muzemil S."/>
            <person name="Studholme D.J."/>
        </authorList>
    </citation>
    <scope>NUCLEOTIDE SEQUENCE [LARGE SCALE GENOMIC DNA]</scope>
</reference>
<dbReference type="FunFam" id="1.10.287.100:FF:000001">
    <property type="entry name" value="Transcription initiation factor IIA subunit"/>
    <property type="match status" value="1"/>
</dbReference>
<dbReference type="Proteomes" id="UP000287651">
    <property type="component" value="Unassembled WGS sequence"/>
</dbReference>
<dbReference type="AlphaFoldDB" id="A0A427AST6"/>
<proteinExistence type="inferred from homology"/>
<evidence type="ECO:0000256" key="2">
    <source>
        <dbReference type="ARBA" id="ARBA00010059"/>
    </source>
</evidence>
<comment type="subcellular location">
    <subcellularLocation>
        <location evidence="1">Nucleus</location>
    </subcellularLocation>
</comment>
<dbReference type="EMBL" id="AMZH03001465">
    <property type="protein sequence ID" value="RRT79207.1"/>
    <property type="molecule type" value="Genomic_DNA"/>
</dbReference>
<dbReference type="PANTHER" id="PTHR12694">
    <property type="entry name" value="TRANSCRIPTION INITIATION FACTOR IIA SUBUNIT 1"/>
    <property type="match status" value="1"/>
</dbReference>
<dbReference type="InterPro" id="IPR004855">
    <property type="entry name" value="TFIIA_asu/bsu"/>
</dbReference>
<dbReference type="CDD" id="cd07976">
    <property type="entry name" value="TFIIA_alpha_beta_like"/>
    <property type="match status" value="1"/>
</dbReference>
<accession>A0A427AST6</accession>
<keyword evidence="3" id="KW-0804">Transcription</keyword>
<comment type="similarity">
    <text evidence="2">Belongs to the TFIIA subunit 1 family.</text>
</comment>
<dbReference type="Gene3D" id="1.10.287.100">
    <property type="match status" value="1"/>
</dbReference>
<evidence type="ECO:0000256" key="5">
    <source>
        <dbReference type="SAM" id="MobiDB-lite"/>
    </source>
</evidence>
<evidence type="ECO:0000313" key="7">
    <source>
        <dbReference type="Proteomes" id="UP000287651"/>
    </source>
</evidence>
<protein>
    <submittedName>
        <fullName evidence="6">Uncharacterized protein</fullName>
    </submittedName>
</protein>
<dbReference type="GO" id="GO:0006367">
    <property type="term" value="P:transcription initiation at RNA polymerase II promoter"/>
    <property type="evidence" value="ECO:0007669"/>
    <property type="project" value="InterPro"/>
</dbReference>
<evidence type="ECO:0000256" key="4">
    <source>
        <dbReference type="ARBA" id="ARBA00023242"/>
    </source>
</evidence>
<dbReference type="Pfam" id="PF03153">
    <property type="entry name" value="TFIIA"/>
    <property type="match status" value="1"/>
</dbReference>